<dbReference type="InterPro" id="IPR012338">
    <property type="entry name" value="Beta-lactam/transpept-like"/>
</dbReference>
<evidence type="ECO:0000256" key="1">
    <source>
        <dbReference type="ARBA" id="ARBA00038215"/>
    </source>
</evidence>
<dbReference type="EMBL" id="FJOG01000042">
    <property type="protein sequence ID" value="CZR67158.1"/>
    <property type="molecule type" value="Genomic_DNA"/>
</dbReference>
<proteinExistence type="inferred from homology"/>
<keyword evidence="4" id="KW-1185">Reference proteome</keyword>
<dbReference type="Gene3D" id="3.40.710.10">
    <property type="entry name" value="DD-peptidase/beta-lactamase superfamily"/>
    <property type="match status" value="1"/>
</dbReference>
<evidence type="ECO:0000313" key="3">
    <source>
        <dbReference type="EMBL" id="CZR67158.1"/>
    </source>
</evidence>
<dbReference type="AlphaFoldDB" id="A0A1L7XQC2"/>
<feature type="domain" description="Beta-lactamase-related" evidence="2">
    <location>
        <begin position="20"/>
        <end position="357"/>
    </location>
</feature>
<dbReference type="OrthoDB" id="5946976at2759"/>
<dbReference type="STRING" id="576137.A0A1L7XQC2"/>
<dbReference type="InterPro" id="IPR050491">
    <property type="entry name" value="AmpC-like"/>
</dbReference>
<reference evidence="3 4" key="1">
    <citation type="submission" date="2016-03" db="EMBL/GenBank/DDBJ databases">
        <authorList>
            <person name="Ploux O."/>
        </authorList>
    </citation>
    <scope>NUCLEOTIDE SEQUENCE [LARGE SCALE GENOMIC DNA]</scope>
    <source>
        <strain evidence="3 4">UAMH 11012</strain>
    </source>
</reference>
<dbReference type="Proteomes" id="UP000184330">
    <property type="component" value="Unassembled WGS sequence"/>
</dbReference>
<protein>
    <recommendedName>
        <fullName evidence="2">Beta-lactamase-related domain-containing protein</fullName>
    </recommendedName>
</protein>
<dbReference type="InterPro" id="IPR001466">
    <property type="entry name" value="Beta-lactam-related"/>
</dbReference>
<sequence>MGGGPGSTRAEILEALQSTLQAGIDAGVPGLSAAISTSKGIIWKSSAGFADIETLSRVNTSHIFGIGSITKVFVAVVILQLVDEKLLKTSEIVSQYLDESVIQGIENADIATIASVLSHTGGVESWEDDPKWIIEGRGKELDPKRIWGKTDTLEYIRRPSSLTRGKFSYANTNFTLLGLIIEKITGRSAESEICRRILEPLGLKDTCLEGFEDASRSQLERVPHRYHYATETFRNTAGLCPKFSELEWKQQSLIDATGSSLSVEWVAGGMITTPSDLLKFAVSLRDGKLLSPSSMQVLKDWQPATVDGEVGHGLLRYHSSFGHGTWLGHNGSVLGFTGALWWKEDEDCAVCVLANVGTMHAGNVPSSAPHVVFGPEFFGLAVKLAALQSEADGDAH</sequence>
<organism evidence="3 4">
    <name type="scientific">Phialocephala subalpina</name>
    <dbReference type="NCBI Taxonomy" id="576137"/>
    <lineage>
        <taxon>Eukaryota</taxon>
        <taxon>Fungi</taxon>
        <taxon>Dikarya</taxon>
        <taxon>Ascomycota</taxon>
        <taxon>Pezizomycotina</taxon>
        <taxon>Leotiomycetes</taxon>
        <taxon>Helotiales</taxon>
        <taxon>Mollisiaceae</taxon>
        <taxon>Phialocephala</taxon>
        <taxon>Phialocephala fortinii species complex</taxon>
    </lineage>
</organism>
<gene>
    <name evidence="3" type="ORF">PAC_17057</name>
</gene>
<accession>A0A1L7XQC2</accession>
<dbReference type="PANTHER" id="PTHR46825:SF7">
    <property type="entry name" value="D-ALANYL-D-ALANINE CARBOXYPEPTIDASE"/>
    <property type="match status" value="1"/>
</dbReference>
<comment type="similarity">
    <text evidence="1">Belongs to the peptidase S12 family.</text>
</comment>
<evidence type="ECO:0000313" key="4">
    <source>
        <dbReference type="Proteomes" id="UP000184330"/>
    </source>
</evidence>
<evidence type="ECO:0000259" key="2">
    <source>
        <dbReference type="Pfam" id="PF00144"/>
    </source>
</evidence>
<dbReference type="Pfam" id="PF00144">
    <property type="entry name" value="Beta-lactamase"/>
    <property type="match status" value="1"/>
</dbReference>
<dbReference type="PANTHER" id="PTHR46825">
    <property type="entry name" value="D-ALANYL-D-ALANINE-CARBOXYPEPTIDASE/ENDOPEPTIDASE AMPH"/>
    <property type="match status" value="1"/>
</dbReference>
<name>A0A1L7XQC2_9HELO</name>
<dbReference type="SUPFAM" id="SSF56601">
    <property type="entry name" value="beta-lactamase/transpeptidase-like"/>
    <property type="match status" value="1"/>
</dbReference>